<dbReference type="Pfam" id="PF19816">
    <property type="entry name" value="DUF6299"/>
    <property type="match status" value="1"/>
</dbReference>
<feature type="domain" description="DUF6299" evidence="2">
    <location>
        <begin position="28"/>
        <end position="141"/>
    </location>
</feature>
<dbReference type="InterPro" id="IPR046266">
    <property type="entry name" value="DUF6299"/>
</dbReference>
<dbReference type="RefSeq" id="WP_158925839.1">
    <property type="nucleotide sequence ID" value="NZ_CP047020.1"/>
</dbReference>
<dbReference type="Proteomes" id="UP000436138">
    <property type="component" value="Chromosome"/>
</dbReference>
<feature type="chain" id="PRO_5026352485" description="DUF6299 domain-containing protein" evidence="1">
    <location>
        <begin position="27"/>
        <end position="142"/>
    </location>
</feature>
<name>A0A6I6NHD1_9ACTN</name>
<evidence type="ECO:0000259" key="2">
    <source>
        <dbReference type="Pfam" id="PF19816"/>
    </source>
</evidence>
<evidence type="ECO:0000256" key="1">
    <source>
        <dbReference type="SAM" id="SignalP"/>
    </source>
</evidence>
<sequence length="142" mass="14532">MPVRPALAAAIGTAALLCVAAGPAGADPSESITVDPTGKLASDGTVTLSGTYRCTKGTGPVFVTSSISQGDSQVKHGIGGSAAECDGAEHHWQNTGKTSSETFKAGTAHVEATLMEMRPEGIIPLLPFFHAEKDQDVKLAKQ</sequence>
<accession>A0A6I6NHD1</accession>
<dbReference type="EMBL" id="CP047020">
    <property type="protein sequence ID" value="QHA07387.1"/>
    <property type="molecule type" value="Genomic_DNA"/>
</dbReference>
<organism evidence="3 4">
    <name type="scientific">Streptomyces broussonetiae</name>
    <dbReference type="NCBI Taxonomy" id="2686304"/>
    <lineage>
        <taxon>Bacteria</taxon>
        <taxon>Bacillati</taxon>
        <taxon>Actinomycetota</taxon>
        <taxon>Actinomycetes</taxon>
        <taxon>Kitasatosporales</taxon>
        <taxon>Streptomycetaceae</taxon>
        <taxon>Streptomyces</taxon>
    </lineage>
</organism>
<keyword evidence="4" id="KW-1185">Reference proteome</keyword>
<reference evidence="3 4" key="1">
    <citation type="submission" date="2019-12" db="EMBL/GenBank/DDBJ databases">
        <title>Streptomyces sp. strain T44 isolated from rhizosphere soil of Broussonetia papyrifera.</title>
        <authorList>
            <person name="Mo P."/>
        </authorList>
    </citation>
    <scope>NUCLEOTIDE SEQUENCE [LARGE SCALE GENOMIC DNA]</scope>
    <source>
        <strain evidence="3 4">T44</strain>
    </source>
</reference>
<dbReference type="AlphaFoldDB" id="A0A6I6NHD1"/>
<proteinExistence type="predicted"/>
<feature type="signal peptide" evidence="1">
    <location>
        <begin position="1"/>
        <end position="26"/>
    </location>
</feature>
<evidence type="ECO:0000313" key="4">
    <source>
        <dbReference type="Proteomes" id="UP000436138"/>
    </source>
</evidence>
<protein>
    <recommendedName>
        <fullName evidence="2">DUF6299 domain-containing protein</fullName>
    </recommendedName>
</protein>
<evidence type="ECO:0000313" key="3">
    <source>
        <dbReference type="EMBL" id="QHA07387.1"/>
    </source>
</evidence>
<keyword evidence="1" id="KW-0732">Signal</keyword>
<dbReference type="KEGG" id="sbro:GQF42_32430"/>
<gene>
    <name evidence="3" type="ORF">GQF42_32430</name>
</gene>